<evidence type="ECO:0000313" key="2">
    <source>
        <dbReference type="Proteomes" id="UP000644660"/>
    </source>
</evidence>
<dbReference type="GeneID" id="64859754"/>
<evidence type="ECO:0000313" key="1">
    <source>
        <dbReference type="EMBL" id="CAB4256665.1"/>
    </source>
</evidence>
<organism evidence="1 2">
    <name type="scientific">Maudiozyma barnettii</name>
    <dbReference type="NCBI Taxonomy" id="61262"/>
    <lineage>
        <taxon>Eukaryota</taxon>
        <taxon>Fungi</taxon>
        <taxon>Dikarya</taxon>
        <taxon>Ascomycota</taxon>
        <taxon>Saccharomycotina</taxon>
        <taxon>Saccharomycetes</taxon>
        <taxon>Saccharomycetales</taxon>
        <taxon>Saccharomycetaceae</taxon>
        <taxon>Maudiozyma</taxon>
    </lineage>
</organism>
<gene>
    <name evidence="1" type="ORF">KABA2_11S00506</name>
</gene>
<dbReference type="RefSeq" id="XP_041408509.1">
    <property type="nucleotide sequence ID" value="XM_041552575.1"/>
</dbReference>
<comment type="caution">
    <text evidence="1">The sequence shown here is derived from an EMBL/GenBank/DDBJ whole genome shotgun (WGS) entry which is preliminary data.</text>
</comment>
<dbReference type="EMBL" id="CAEFZW010000011">
    <property type="protein sequence ID" value="CAB4256665.1"/>
    <property type="molecule type" value="Genomic_DNA"/>
</dbReference>
<dbReference type="Proteomes" id="UP000644660">
    <property type="component" value="Unassembled WGS sequence"/>
</dbReference>
<reference evidence="1 2" key="1">
    <citation type="submission" date="2020-05" db="EMBL/GenBank/DDBJ databases">
        <authorList>
            <person name="Casaregola S."/>
            <person name="Devillers H."/>
            <person name="Grondin C."/>
        </authorList>
    </citation>
    <scope>NUCLEOTIDE SEQUENCE [LARGE SCALE GENOMIC DNA]</scope>
    <source>
        <strain evidence="1 2">CLIB 1767</strain>
    </source>
</reference>
<protein>
    <submittedName>
        <fullName evidence="1">Uncharacterized protein</fullName>
    </submittedName>
</protein>
<keyword evidence="2" id="KW-1185">Reference proteome</keyword>
<accession>A0A8H2VJW3</accession>
<dbReference type="AlphaFoldDB" id="A0A8H2VJW3"/>
<name>A0A8H2VJW3_9SACH</name>
<proteinExistence type="predicted"/>
<sequence length="902" mass="105038">MFRRCASRSFVSARWYRRPAAMTASHMKSHIPQLANNESEILLAGKDKKEVESNLKKLGFEHMDNDESAGKANFSDSLFLKYLKHYGTGFKSSNRNYNVLNNSFKNEPASRKLPLLFNYFLREAELEIRRLKNYTPEQINNLIETRSNELLDESMNSTEAMEEFISNDLATEDKTQNYLIHTNFVLRILNNLLMDPTFKPSEDGVSMDQLVEVFEFSKIIPIQQKRQQGIMCSGKLIYSVGNVRMDPVNESFYINSLVAFGHYNDAYKLFKTRKDTLKEKWWYTIGLNILLATNNLRGFKHLLNETDTMFPESSPYLSMKVIKFSIKKFLKIDNVKSANEMTNRFLQIVELKGLSTNDPNDRDSKFRMFQDENDANEYLNQIEIPTQHDFITIINYYTYKKNMPMVSLLFQKYLELPDKDINYHDLILRTNLNLLKDFDSFKKLIITGSSSNLTKNNIQTLEKEFQNIIANYDTNDTVIQSLLFHNIEDLLSNRKLSAAIRNIINEKLNIDPQSSLIDNDAQTQIPIRDSRQYHTLIQTLLHSGKYDKAEEILSNLEQSFLDNNKDNSTPKVSAHIYAIYVDHYRNLATAKQKRFPLTEIDKLVDDILTRMNNLKIPYNSKLIASLLRYYRGRKNLKACYRIINAIFEIPVESVPETVQNNFKATLFQRRDINETLYTEIWKVYYNYYSNESVSNIPNGKISVKRILKNSYLKNINNEIDTMPEFDVEWLLKTMATRDNLLPTASLYQTIIAVFLKSNNWSTIPAILSMMVNVHSVDIDINLFKYIVIGIRDNYVKLETKRLKSSDHDMALTVAHRRAIKMFEKKCDDKIFIGVNSFKSSDNFNDIKGENVLDTLLVQLLTLIKYQNPYDVHFGMVLEHFKTLEINNEHMANIIALVNNNNA</sequence>